<dbReference type="Proteomes" id="UP000294862">
    <property type="component" value="Unassembled WGS sequence"/>
</dbReference>
<feature type="transmembrane region" description="Helical" evidence="6">
    <location>
        <begin position="187"/>
        <end position="205"/>
    </location>
</feature>
<evidence type="ECO:0000259" key="7">
    <source>
        <dbReference type="Pfam" id="PF06738"/>
    </source>
</evidence>
<dbReference type="InterPro" id="IPR024528">
    <property type="entry name" value="ThrE_2"/>
</dbReference>
<dbReference type="Pfam" id="PF12821">
    <property type="entry name" value="ThrE_2"/>
    <property type="match status" value="1"/>
</dbReference>
<dbReference type="InterPro" id="IPR010619">
    <property type="entry name" value="ThrE-like_N"/>
</dbReference>
<gene>
    <name evidence="9" type="ORF">EV148_11013</name>
</gene>
<keyword evidence="3 6" id="KW-1133">Transmembrane helix</keyword>
<organism evidence="9 10">
    <name type="scientific">Dokdonella fugitiva</name>
    <dbReference type="NCBI Taxonomy" id="328517"/>
    <lineage>
        <taxon>Bacteria</taxon>
        <taxon>Pseudomonadati</taxon>
        <taxon>Pseudomonadota</taxon>
        <taxon>Gammaproteobacteria</taxon>
        <taxon>Lysobacterales</taxon>
        <taxon>Rhodanobacteraceae</taxon>
        <taxon>Dokdonella</taxon>
    </lineage>
</organism>
<feature type="transmembrane region" description="Helical" evidence="6">
    <location>
        <begin position="134"/>
        <end position="152"/>
    </location>
</feature>
<feature type="transmembrane region" description="Helical" evidence="6">
    <location>
        <begin position="308"/>
        <end position="326"/>
    </location>
</feature>
<dbReference type="PANTHER" id="PTHR31082:SF4">
    <property type="entry name" value="PHEROMONE-REGULATED MEMBRANE PROTEIN 10"/>
    <property type="match status" value="1"/>
</dbReference>
<keyword evidence="4 6" id="KW-0472">Membrane</keyword>
<name>A0A4R2I025_9GAMM</name>
<feature type="transmembrane region" description="Helical" evidence="6">
    <location>
        <begin position="211"/>
        <end position="230"/>
    </location>
</feature>
<evidence type="ECO:0000256" key="3">
    <source>
        <dbReference type="ARBA" id="ARBA00022989"/>
    </source>
</evidence>
<dbReference type="GO" id="GO:0016020">
    <property type="term" value="C:membrane"/>
    <property type="evidence" value="ECO:0007669"/>
    <property type="project" value="UniProtKB-SubCell"/>
</dbReference>
<keyword evidence="2 6" id="KW-0812">Transmembrane</keyword>
<evidence type="ECO:0000313" key="9">
    <source>
        <dbReference type="EMBL" id="TCO37202.1"/>
    </source>
</evidence>
<keyword evidence="10" id="KW-1185">Reference proteome</keyword>
<evidence type="ECO:0000256" key="1">
    <source>
        <dbReference type="ARBA" id="ARBA00004141"/>
    </source>
</evidence>
<evidence type="ECO:0000256" key="2">
    <source>
        <dbReference type="ARBA" id="ARBA00022692"/>
    </source>
</evidence>
<reference evidence="9 10" key="1">
    <citation type="journal article" date="2015" name="Stand. Genomic Sci.">
        <title>Genomic Encyclopedia of Bacterial and Archaeal Type Strains, Phase III: the genomes of soil and plant-associated and newly described type strains.</title>
        <authorList>
            <person name="Whitman W.B."/>
            <person name="Woyke T."/>
            <person name="Klenk H.P."/>
            <person name="Zhou Y."/>
            <person name="Lilburn T.G."/>
            <person name="Beck B.J."/>
            <person name="De Vos P."/>
            <person name="Vandamme P."/>
            <person name="Eisen J.A."/>
            <person name="Garrity G."/>
            <person name="Hugenholtz P."/>
            <person name="Kyrpides N.C."/>
        </authorList>
    </citation>
    <scope>NUCLEOTIDE SEQUENCE [LARGE SCALE GENOMIC DNA]</scope>
    <source>
        <strain evidence="9 10">A3</strain>
    </source>
</reference>
<evidence type="ECO:0000256" key="5">
    <source>
        <dbReference type="ARBA" id="ARBA00034125"/>
    </source>
</evidence>
<dbReference type="RefSeq" id="WP_131999753.1">
    <property type="nucleotide sequence ID" value="NZ_JACGXM010000008.1"/>
</dbReference>
<dbReference type="Pfam" id="PF06738">
    <property type="entry name" value="ThrE"/>
    <property type="match status" value="1"/>
</dbReference>
<feature type="transmembrane region" description="Helical" evidence="6">
    <location>
        <begin position="284"/>
        <end position="301"/>
    </location>
</feature>
<dbReference type="OrthoDB" id="1490274at2"/>
<sequence length="420" mass="43911">MERAGFTQRAGGDAELKTRIGFVVELSRRLHEYGTTAPRLEDVVNLVSARLGLACNVLSTPTSIVMSFSDPSRGDDLAETTQVVRVPPGEVNLKRLCQVDEIADRVIAGELDFVEGRRQLRAIGERPPSRSSDMAGVLSFGVSSAAIAAILHTGWREAAVAGLNGLLIGAISLAPRRWPSFAPALEAAAALLCTIVAIVVAQWVAPISLRPVVLASLIVLLPGMTLTTAVRELSSQHLISGTARMMGAATTLLKLIFGTAAALQLGALLGIVPPTADSAPLPAWAGPCGVIAAAFSFAVLFKSPLRFYPVVIAAPILGYACTQIGGAHVPPAFGTFLGSLVVGAASNLFARVMQRPGALVRETGIILLVPGSVGFRSLSYVLDREVLLGIDTAITMAALLTAIVAGLLFGDFLVTPRRKL</sequence>
<comment type="caution">
    <text evidence="9">The sequence shown here is derived from an EMBL/GenBank/DDBJ whole genome shotgun (WGS) entry which is preliminary data.</text>
</comment>
<comment type="similarity">
    <text evidence="5">Belongs to the ThrE exporter (TC 2.A.79) family.</text>
</comment>
<evidence type="ECO:0000259" key="8">
    <source>
        <dbReference type="Pfam" id="PF12821"/>
    </source>
</evidence>
<evidence type="ECO:0000256" key="4">
    <source>
        <dbReference type="ARBA" id="ARBA00023136"/>
    </source>
</evidence>
<protein>
    <submittedName>
        <fullName evidence="9">Uncharacterized membrane protein YjjP (DUF1212 family)</fullName>
    </submittedName>
</protein>
<evidence type="ECO:0000313" key="10">
    <source>
        <dbReference type="Proteomes" id="UP000294862"/>
    </source>
</evidence>
<comment type="subcellular location">
    <subcellularLocation>
        <location evidence="1">Membrane</location>
        <topology evidence="1">Multi-pass membrane protein</topology>
    </subcellularLocation>
</comment>
<feature type="transmembrane region" description="Helical" evidence="6">
    <location>
        <begin position="332"/>
        <end position="352"/>
    </location>
</feature>
<dbReference type="EMBL" id="SLWQ01000010">
    <property type="protein sequence ID" value="TCO37202.1"/>
    <property type="molecule type" value="Genomic_DNA"/>
</dbReference>
<dbReference type="GO" id="GO:0022857">
    <property type="term" value="F:transmembrane transporter activity"/>
    <property type="evidence" value="ECO:0007669"/>
    <property type="project" value="InterPro"/>
</dbReference>
<feature type="transmembrane region" description="Helical" evidence="6">
    <location>
        <begin position="364"/>
        <end position="382"/>
    </location>
</feature>
<feature type="domain" description="Threonine/serine exporter-like N-terminal" evidence="7">
    <location>
        <begin position="22"/>
        <end position="265"/>
    </location>
</feature>
<feature type="domain" description="Threonine/Serine exporter ThrE" evidence="8">
    <location>
        <begin position="292"/>
        <end position="411"/>
    </location>
</feature>
<dbReference type="InterPro" id="IPR051361">
    <property type="entry name" value="ThrE/Ser_Exporter"/>
</dbReference>
<dbReference type="PANTHER" id="PTHR31082">
    <property type="entry name" value="PHEROMONE-REGULATED MEMBRANE PROTEIN 10"/>
    <property type="match status" value="1"/>
</dbReference>
<proteinExistence type="inferred from homology"/>
<feature type="transmembrane region" description="Helical" evidence="6">
    <location>
        <begin position="251"/>
        <end position="272"/>
    </location>
</feature>
<dbReference type="AlphaFoldDB" id="A0A4R2I025"/>
<accession>A0A4R2I025</accession>
<evidence type="ECO:0000256" key="6">
    <source>
        <dbReference type="SAM" id="Phobius"/>
    </source>
</evidence>
<feature type="transmembrane region" description="Helical" evidence="6">
    <location>
        <begin position="158"/>
        <end position="175"/>
    </location>
</feature>
<feature type="transmembrane region" description="Helical" evidence="6">
    <location>
        <begin position="394"/>
        <end position="414"/>
    </location>
</feature>